<protein>
    <submittedName>
        <fullName evidence="3">Acyl-CoA thioesterase</fullName>
    </submittedName>
</protein>
<keyword evidence="2" id="KW-0378">Hydrolase</keyword>
<dbReference type="PANTHER" id="PTHR31793:SF27">
    <property type="entry name" value="NOVEL THIOESTERASE SUPERFAMILY DOMAIN AND SAPOSIN A-TYPE DOMAIN CONTAINING PROTEIN (0610012H03RIK)"/>
    <property type="match status" value="1"/>
</dbReference>
<gene>
    <name evidence="3" type="ORF">IAA86_06550</name>
</gene>
<reference evidence="3" key="2">
    <citation type="journal article" date="2021" name="PeerJ">
        <title>Extensive microbial diversity within the chicken gut microbiome revealed by metagenomics and culture.</title>
        <authorList>
            <person name="Gilroy R."/>
            <person name="Ravi A."/>
            <person name="Getino M."/>
            <person name="Pursley I."/>
            <person name="Horton D.L."/>
            <person name="Alikhan N.F."/>
            <person name="Baker D."/>
            <person name="Gharbi K."/>
            <person name="Hall N."/>
            <person name="Watson M."/>
            <person name="Adriaenssens E.M."/>
            <person name="Foster-Nyarko E."/>
            <person name="Jarju S."/>
            <person name="Secka A."/>
            <person name="Antonio M."/>
            <person name="Oren A."/>
            <person name="Chaudhuri R.R."/>
            <person name="La Ragione R."/>
            <person name="Hildebrand F."/>
            <person name="Pallen M.J."/>
        </authorList>
    </citation>
    <scope>NUCLEOTIDE SEQUENCE</scope>
    <source>
        <strain evidence="3">CHK152-2871</strain>
    </source>
</reference>
<organism evidence="3 4">
    <name type="scientific">Candidatus Galligastranaerophilus intestinavium</name>
    <dbReference type="NCBI Taxonomy" id="2840836"/>
    <lineage>
        <taxon>Bacteria</taxon>
        <taxon>Candidatus Galligastranaerophilus</taxon>
    </lineage>
</organism>
<dbReference type="GO" id="GO:0047617">
    <property type="term" value="F:fatty acyl-CoA hydrolase activity"/>
    <property type="evidence" value="ECO:0007669"/>
    <property type="project" value="TreeGrafter"/>
</dbReference>
<dbReference type="AlphaFoldDB" id="A0A9D1JYF6"/>
<evidence type="ECO:0000256" key="1">
    <source>
        <dbReference type="ARBA" id="ARBA00005953"/>
    </source>
</evidence>
<dbReference type="Pfam" id="PF13279">
    <property type="entry name" value="4HBT_2"/>
    <property type="match status" value="1"/>
</dbReference>
<name>A0A9D1JYF6_9BACT</name>
<evidence type="ECO:0000313" key="3">
    <source>
        <dbReference type="EMBL" id="HIS74662.1"/>
    </source>
</evidence>
<comment type="similarity">
    <text evidence="1">Belongs to the 4-hydroxybenzoyl-CoA thioesterase family.</text>
</comment>
<reference evidence="3" key="1">
    <citation type="submission" date="2020-10" db="EMBL/GenBank/DDBJ databases">
        <authorList>
            <person name="Gilroy R."/>
        </authorList>
    </citation>
    <scope>NUCLEOTIDE SEQUENCE</scope>
    <source>
        <strain evidence="3">CHK152-2871</strain>
    </source>
</reference>
<dbReference type="InterPro" id="IPR006684">
    <property type="entry name" value="YbgC/YbaW"/>
</dbReference>
<dbReference type="NCBIfam" id="TIGR00051">
    <property type="entry name" value="YbgC/FadM family acyl-CoA thioesterase"/>
    <property type="match status" value="1"/>
</dbReference>
<evidence type="ECO:0000313" key="4">
    <source>
        <dbReference type="Proteomes" id="UP000886865"/>
    </source>
</evidence>
<comment type="caution">
    <text evidence="3">The sequence shown here is derived from an EMBL/GenBank/DDBJ whole genome shotgun (WGS) entry which is preliminary data.</text>
</comment>
<dbReference type="EMBL" id="DVJQ01000053">
    <property type="protein sequence ID" value="HIS74662.1"/>
    <property type="molecule type" value="Genomic_DNA"/>
</dbReference>
<dbReference type="InterPro" id="IPR050563">
    <property type="entry name" value="4-hydroxybenzoyl-CoA_TE"/>
</dbReference>
<dbReference type="Gene3D" id="3.10.129.10">
    <property type="entry name" value="Hotdog Thioesterase"/>
    <property type="match status" value="1"/>
</dbReference>
<dbReference type="Proteomes" id="UP000886865">
    <property type="component" value="Unassembled WGS sequence"/>
</dbReference>
<sequence length="131" mass="15354">MIENIMRFKVQYADTDAYGVMWHGAYLRYMEMGRVELLEDYGIKIDKLQKEQDVIMPVIELDIQYKFSAKLMDECVLRTKIIDLTKTTVTFLQEIYIEDTKKLSTSATVRATALKGGKISRHVDEFFKERV</sequence>
<proteinExistence type="inferred from homology"/>
<dbReference type="CDD" id="cd00586">
    <property type="entry name" value="4HBT"/>
    <property type="match status" value="1"/>
</dbReference>
<dbReference type="PANTHER" id="PTHR31793">
    <property type="entry name" value="4-HYDROXYBENZOYL-COA THIOESTERASE FAMILY MEMBER"/>
    <property type="match status" value="1"/>
</dbReference>
<dbReference type="PIRSF" id="PIRSF003230">
    <property type="entry name" value="YbgC"/>
    <property type="match status" value="1"/>
</dbReference>
<evidence type="ECO:0000256" key="2">
    <source>
        <dbReference type="ARBA" id="ARBA00022801"/>
    </source>
</evidence>
<accession>A0A9D1JYF6</accession>
<dbReference type="InterPro" id="IPR029069">
    <property type="entry name" value="HotDog_dom_sf"/>
</dbReference>
<dbReference type="SUPFAM" id="SSF54637">
    <property type="entry name" value="Thioesterase/thiol ester dehydrase-isomerase"/>
    <property type="match status" value="1"/>
</dbReference>